<keyword evidence="2" id="KW-1185">Reference proteome</keyword>
<gene>
    <name evidence="1" type="ORF">DERF_006038</name>
</gene>
<dbReference type="EMBL" id="ASGP02000002">
    <property type="protein sequence ID" value="KAH9522471.1"/>
    <property type="molecule type" value="Genomic_DNA"/>
</dbReference>
<proteinExistence type="predicted"/>
<name>A0A922I852_DERFA</name>
<dbReference type="AlphaFoldDB" id="A0A922I852"/>
<reference evidence="1" key="2">
    <citation type="journal article" date="2022" name="Res Sq">
        <title>Comparative Genomics Reveals Insights into the Divergent Evolution of Astigmatic Mites and Household Pest Adaptations.</title>
        <authorList>
            <person name="Xiong Q."/>
            <person name="Wan A.T.-Y."/>
            <person name="Liu X.-Y."/>
            <person name="Fung C.S.-H."/>
            <person name="Xiao X."/>
            <person name="Malainual N."/>
            <person name="Hou J."/>
            <person name="Wang L."/>
            <person name="Wang M."/>
            <person name="Yang K."/>
            <person name="Cui Y."/>
            <person name="Leung E."/>
            <person name="Nong W."/>
            <person name="Shin S.-K."/>
            <person name="Au S."/>
            <person name="Jeong K.Y."/>
            <person name="Chew F.T."/>
            <person name="Hui J."/>
            <person name="Leung T.F."/>
            <person name="Tungtrongchitr A."/>
            <person name="Zhong N."/>
            <person name="Liu Z."/>
            <person name="Tsui S."/>
        </authorList>
    </citation>
    <scope>NUCLEOTIDE SEQUENCE</scope>
    <source>
        <strain evidence="1">Derf</strain>
        <tissue evidence="1">Whole organism</tissue>
    </source>
</reference>
<evidence type="ECO:0000313" key="1">
    <source>
        <dbReference type="EMBL" id="KAH9522471.1"/>
    </source>
</evidence>
<accession>A0A922I852</accession>
<reference evidence="1" key="1">
    <citation type="submission" date="2013-05" db="EMBL/GenBank/DDBJ databases">
        <authorList>
            <person name="Yim A.K.Y."/>
            <person name="Chan T.F."/>
            <person name="Ji K.M."/>
            <person name="Liu X.Y."/>
            <person name="Zhou J.W."/>
            <person name="Li R.Q."/>
            <person name="Yang K.Y."/>
            <person name="Li J."/>
            <person name="Li M."/>
            <person name="Law P.T.W."/>
            <person name="Wu Y.L."/>
            <person name="Cai Z.L."/>
            <person name="Qin H."/>
            <person name="Bao Y."/>
            <person name="Leung R.K.K."/>
            <person name="Ng P.K.S."/>
            <person name="Zou J."/>
            <person name="Zhong X.J."/>
            <person name="Ran P.X."/>
            <person name="Zhong N.S."/>
            <person name="Liu Z.G."/>
            <person name="Tsui S.K.W."/>
        </authorList>
    </citation>
    <scope>NUCLEOTIDE SEQUENCE</scope>
    <source>
        <strain evidence="1">Derf</strain>
        <tissue evidence="1">Whole organism</tissue>
    </source>
</reference>
<protein>
    <submittedName>
        <fullName evidence="1">Uncharacterized protein</fullName>
    </submittedName>
</protein>
<comment type="caution">
    <text evidence="1">The sequence shown here is derived from an EMBL/GenBank/DDBJ whole genome shotgun (WGS) entry which is preliminary data.</text>
</comment>
<sequence>MHHQLSSLLDSKTSYLHPILPPLNEYRPRIIISIIIQPMFSDDDNIGCRDCLATNQYSLYMTSLIIRMKSKHFDKDSIFLISRQTHDLIMINDNGHFSYMNHLYGLSLRDNTRIFISRLKFFTRGEIGEPCVRYLSVIGNGTFDDIGFDDDSERLSSFNDEPKLCE</sequence>
<organism evidence="1 2">
    <name type="scientific">Dermatophagoides farinae</name>
    <name type="common">American house dust mite</name>
    <dbReference type="NCBI Taxonomy" id="6954"/>
    <lineage>
        <taxon>Eukaryota</taxon>
        <taxon>Metazoa</taxon>
        <taxon>Ecdysozoa</taxon>
        <taxon>Arthropoda</taxon>
        <taxon>Chelicerata</taxon>
        <taxon>Arachnida</taxon>
        <taxon>Acari</taxon>
        <taxon>Acariformes</taxon>
        <taxon>Sarcoptiformes</taxon>
        <taxon>Astigmata</taxon>
        <taxon>Psoroptidia</taxon>
        <taxon>Analgoidea</taxon>
        <taxon>Pyroglyphidae</taxon>
        <taxon>Dermatophagoidinae</taxon>
        <taxon>Dermatophagoides</taxon>
    </lineage>
</organism>
<dbReference type="Proteomes" id="UP000790347">
    <property type="component" value="Unassembled WGS sequence"/>
</dbReference>
<evidence type="ECO:0000313" key="2">
    <source>
        <dbReference type="Proteomes" id="UP000790347"/>
    </source>
</evidence>